<keyword evidence="5" id="KW-0521">NADP</keyword>
<evidence type="ECO:0000256" key="8">
    <source>
        <dbReference type="SAM" id="SignalP"/>
    </source>
</evidence>
<dbReference type="PANTHER" id="PTHR23023">
    <property type="entry name" value="DIMETHYLANILINE MONOOXYGENASE"/>
    <property type="match status" value="1"/>
</dbReference>
<dbReference type="Proteomes" id="UP000092596">
    <property type="component" value="Chromosome"/>
</dbReference>
<dbReference type="STRING" id="1630135.DAD186_18350"/>
<keyword evidence="3" id="KW-0285">Flavoprotein</keyword>
<keyword evidence="6" id="KW-0560">Oxidoreductase</keyword>
<dbReference type="Gene3D" id="3.50.50.60">
    <property type="entry name" value="FAD/NAD(P)-binding domain"/>
    <property type="match status" value="1"/>
</dbReference>
<dbReference type="GO" id="GO:0050660">
    <property type="term" value="F:flavin adenine dinucleotide binding"/>
    <property type="evidence" value="ECO:0007669"/>
    <property type="project" value="InterPro"/>
</dbReference>
<dbReference type="AlphaFoldDB" id="A0A1B0ZK40"/>
<reference evidence="9 10" key="1">
    <citation type="submission" date="2015-06" db="EMBL/GenBank/DDBJ databases">
        <title>Investigation of pathophysiology for high-risk pregnancy and development of treatment modality based on it.</title>
        <authorList>
            <person name="Kim B.-C."/>
            <person name="Lim S."/>
        </authorList>
    </citation>
    <scope>NUCLEOTIDE SEQUENCE [LARGE SCALE GENOMIC DNA]</scope>
    <source>
        <strain evidence="9 10">AD1-86</strain>
    </source>
</reference>
<organism evidence="9 10">
    <name type="scientific">Dermabacter vaginalis</name>
    <dbReference type="NCBI Taxonomy" id="1630135"/>
    <lineage>
        <taxon>Bacteria</taxon>
        <taxon>Bacillati</taxon>
        <taxon>Actinomycetota</taxon>
        <taxon>Actinomycetes</taxon>
        <taxon>Micrococcales</taxon>
        <taxon>Dermabacteraceae</taxon>
        <taxon>Dermabacter</taxon>
    </lineage>
</organism>
<evidence type="ECO:0000256" key="7">
    <source>
        <dbReference type="SAM" id="MobiDB-lite"/>
    </source>
</evidence>
<evidence type="ECO:0000256" key="2">
    <source>
        <dbReference type="ARBA" id="ARBA00010139"/>
    </source>
</evidence>
<evidence type="ECO:0008006" key="11">
    <source>
        <dbReference type="Google" id="ProtNLM"/>
    </source>
</evidence>
<dbReference type="EMBL" id="CP012117">
    <property type="protein sequence ID" value="ANP28385.1"/>
    <property type="molecule type" value="Genomic_DNA"/>
</dbReference>
<dbReference type="InterPro" id="IPR020946">
    <property type="entry name" value="Flavin_mOase-like"/>
</dbReference>
<sequence length="468" mass="51016">MTALTRGSVLVIGAGPSGLAAAAALSSLGVEFDLVDTQNHVGGVWNVANEDAPTWPSMKLATSKSHTQFEDLRMPVSFPSFPSTDEYATYLRAYASHHGLTERFEPNKAVRSARSFGEGQWEVDFSSGEVRPYTGIIAAHGVSQRPFLPPLWHEARESGVRTIHSKNFLGGEETTEKNVLVIGGGQEAADVAVELAKANRRVALHPTEAHWVVPRTWGPFAGDSLARLEPTFLGRAFNDTVAEKLIERAIGRPEAVGLPKPKVSVMEDEPIVSDSFLKLVDERRIEVLQDGMHLPFTRFDLIVFATGYEPGVDYLDPAYTSDLSLGAFPRSRRDLAVLGQVRVLGGVTPILTQQADIAAYAMKELLDELETGTPSPALARFEKLKSRADADVHRTAPRQSGAGLRGAVSGVASRVRTATHSTRIAEQTPWNEQSSLDSLPEDQPIRLPLTDRERLLARLATARAIFEK</sequence>
<feature type="chain" id="PRO_5008517854" description="NAD(P)/FAD-dependent oxidoreductase" evidence="8">
    <location>
        <begin position="23"/>
        <end position="468"/>
    </location>
</feature>
<dbReference type="Pfam" id="PF00743">
    <property type="entry name" value="FMO-like"/>
    <property type="match status" value="1"/>
</dbReference>
<dbReference type="KEGG" id="dva:DAD186_18350"/>
<dbReference type="GO" id="GO:0004499">
    <property type="term" value="F:N,N-dimethylaniline monooxygenase activity"/>
    <property type="evidence" value="ECO:0007669"/>
    <property type="project" value="InterPro"/>
</dbReference>
<dbReference type="RefSeq" id="WP_065248382.1">
    <property type="nucleotide sequence ID" value="NZ_CP012117.1"/>
</dbReference>
<feature type="signal peptide" evidence="8">
    <location>
        <begin position="1"/>
        <end position="22"/>
    </location>
</feature>
<dbReference type="InterPro" id="IPR050346">
    <property type="entry name" value="FMO-like"/>
</dbReference>
<feature type="region of interest" description="Disordered" evidence="7">
    <location>
        <begin position="389"/>
        <end position="443"/>
    </location>
</feature>
<evidence type="ECO:0000256" key="6">
    <source>
        <dbReference type="ARBA" id="ARBA00023002"/>
    </source>
</evidence>
<evidence type="ECO:0000313" key="9">
    <source>
        <dbReference type="EMBL" id="ANP28385.1"/>
    </source>
</evidence>
<evidence type="ECO:0000256" key="3">
    <source>
        <dbReference type="ARBA" id="ARBA00022630"/>
    </source>
</evidence>
<dbReference type="SUPFAM" id="SSF51905">
    <property type="entry name" value="FAD/NAD(P)-binding domain"/>
    <property type="match status" value="2"/>
</dbReference>
<protein>
    <recommendedName>
        <fullName evidence="11">NAD(P)/FAD-dependent oxidoreductase</fullName>
    </recommendedName>
</protein>
<evidence type="ECO:0000256" key="4">
    <source>
        <dbReference type="ARBA" id="ARBA00022827"/>
    </source>
</evidence>
<dbReference type="PRINTS" id="PR00370">
    <property type="entry name" value="FMOXYGENASE"/>
</dbReference>
<feature type="compositionally biased region" description="Polar residues" evidence="7">
    <location>
        <begin position="416"/>
        <end position="437"/>
    </location>
</feature>
<gene>
    <name evidence="9" type="ORF">DAD186_18350</name>
</gene>
<proteinExistence type="inferred from homology"/>
<keyword evidence="4" id="KW-0274">FAD</keyword>
<dbReference type="GO" id="GO:0050661">
    <property type="term" value="F:NADP binding"/>
    <property type="evidence" value="ECO:0007669"/>
    <property type="project" value="InterPro"/>
</dbReference>
<accession>A0A1B0ZK40</accession>
<comment type="similarity">
    <text evidence="2">Belongs to the FAD-binding monooxygenase family.</text>
</comment>
<evidence type="ECO:0000256" key="1">
    <source>
        <dbReference type="ARBA" id="ARBA00009183"/>
    </source>
</evidence>
<dbReference type="InterPro" id="IPR000960">
    <property type="entry name" value="Flavin_mOase"/>
</dbReference>
<evidence type="ECO:0000313" key="10">
    <source>
        <dbReference type="Proteomes" id="UP000092596"/>
    </source>
</evidence>
<dbReference type="InterPro" id="IPR036188">
    <property type="entry name" value="FAD/NAD-bd_sf"/>
</dbReference>
<evidence type="ECO:0000256" key="5">
    <source>
        <dbReference type="ARBA" id="ARBA00022857"/>
    </source>
</evidence>
<comment type="similarity">
    <text evidence="1">Belongs to the FMO family.</text>
</comment>
<keyword evidence="8" id="KW-0732">Signal</keyword>
<name>A0A1B0ZK40_9MICO</name>